<protein>
    <recommendedName>
        <fullName evidence="4">DUF3147 domain-containing protein</fullName>
    </recommendedName>
</protein>
<accession>A0A2N5ZKA9</accession>
<keyword evidence="1" id="KW-0812">Transmembrane</keyword>
<comment type="caution">
    <text evidence="2">The sequence shown here is derived from an EMBL/GenBank/DDBJ whole genome shotgun (WGS) entry which is preliminary data.</text>
</comment>
<evidence type="ECO:0000313" key="2">
    <source>
        <dbReference type="EMBL" id="PLX19073.1"/>
    </source>
</evidence>
<feature type="transmembrane region" description="Helical" evidence="1">
    <location>
        <begin position="28"/>
        <end position="47"/>
    </location>
</feature>
<gene>
    <name evidence="2" type="ORF">C0601_02890</name>
</gene>
<proteinExistence type="predicted"/>
<evidence type="ECO:0000256" key="1">
    <source>
        <dbReference type="SAM" id="Phobius"/>
    </source>
</evidence>
<keyword evidence="1" id="KW-1133">Transmembrane helix</keyword>
<feature type="transmembrane region" description="Helical" evidence="1">
    <location>
        <begin position="63"/>
        <end position="81"/>
    </location>
</feature>
<evidence type="ECO:0000313" key="3">
    <source>
        <dbReference type="Proteomes" id="UP000234857"/>
    </source>
</evidence>
<reference evidence="2 3" key="1">
    <citation type="submission" date="2017-11" db="EMBL/GenBank/DDBJ databases">
        <title>Genome-resolved metagenomics identifies genetic mobility, metabolic interactions, and unexpected diversity in perchlorate-reducing communities.</title>
        <authorList>
            <person name="Barnum T.P."/>
            <person name="Figueroa I.A."/>
            <person name="Carlstrom C.I."/>
            <person name="Lucas L.N."/>
            <person name="Engelbrektson A.L."/>
            <person name="Coates J.D."/>
        </authorList>
    </citation>
    <scope>NUCLEOTIDE SEQUENCE [LARGE SCALE GENOMIC DNA]</scope>
    <source>
        <strain evidence="2">BM706</strain>
    </source>
</reference>
<keyword evidence="1" id="KW-0472">Membrane</keyword>
<name>A0A2N5ZKA9_MUIH1</name>
<dbReference type="AlphaFoldDB" id="A0A2N5ZKA9"/>
<dbReference type="InterPro" id="IPR058117">
    <property type="entry name" value="BV97_02767-like"/>
</dbReference>
<dbReference type="Proteomes" id="UP000234857">
    <property type="component" value="Unassembled WGS sequence"/>
</dbReference>
<organism evidence="2 3">
    <name type="scientific">Muiribacterium halophilum</name>
    <dbReference type="NCBI Taxonomy" id="2053465"/>
    <lineage>
        <taxon>Bacteria</taxon>
        <taxon>Candidatus Muiribacteriota</taxon>
        <taxon>Candidatus Muiribacteriia</taxon>
        <taxon>Candidatus Muiribacteriales</taxon>
        <taxon>Candidatus Muiribacteriaceae</taxon>
        <taxon>Candidatus Muiribacterium</taxon>
    </lineage>
</organism>
<sequence length="115" mass="13009">MYYLLTKVSLTAILVALISEVSKRFSLLGAIFASIPLTSVLAMIWLYHESKDIKKVIDLSQDIFYLVIPSLVFFIALPLLLKKGVSFYPSMFISLGIMSFFYYLMTLILKKAGLV</sequence>
<dbReference type="EMBL" id="PKTG01000042">
    <property type="protein sequence ID" value="PLX19073.1"/>
    <property type="molecule type" value="Genomic_DNA"/>
</dbReference>
<dbReference type="NCBIfam" id="NF006749">
    <property type="entry name" value="PRK09272.1-2"/>
    <property type="match status" value="1"/>
</dbReference>
<feature type="transmembrane region" description="Helical" evidence="1">
    <location>
        <begin position="87"/>
        <end position="109"/>
    </location>
</feature>
<evidence type="ECO:0008006" key="4">
    <source>
        <dbReference type="Google" id="ProtNLM"/>
    </source>
</evidence>